<geneLocation type="plasmid" evidence="2">
    <name>prgalie4872d</name>
</geneLocation>
<gene>
    <name evidence="1" type="ORF">IE4872_PD02049</name>
</gene>
<accession>A0A1L5NXC1</accession>
<proteinExistence type="predicted"/>
<keyword evidence="1" id="KW-0614">Plasmid</keyword>
<sequence>MVTNFNGDTYSVLQFFIANFDGDLDTTAGASFYKPKSRDFDQMFFGVNILIDRNGNPLGFDRSQGTNGIAFKTKDMSKTLYNIASASTGISREELQARASRARRA</sequence>
<protein>
    <submittedName>
        <fullName evidence="1">Uncharacterized protein</fullName>
    </submittedName>
</protein>
<dbReference type="AlphaFoldDB" id="A0A1L5NXC1"/>
<evidence type="ECO:0000313" key="1">
    <source>
        <dbReference type="EMBL" id="APO72563.1"/>
    </source>
</evidence>
<reference evidence="1 2" key="1">
    <citation type="submission" date="2016-09" db="EMBL/GenBank/DDBJ databases">
        <title>The complete genome sequences of Rhizobium gallicum, symbiovars gallicum and phaseoli, symbionts associated to common bean (Phaseolus vulgaris).</title>
        <authorList>
            <person name="Bustos P."/>
            <person name="Santamaria R.I."/>
            <person name="Perez-Carrascal O.M."/>
            <person name="Juarez S."/>
            <person name="Lozano L."/>
            <person name="Martinez-Flores I."/>
            <person name="Martinez-Romero E."/>
            <person name="Cevallos M."/>
            <person name="Romero D."/>
            <person name="Davila G."/>
            <person name="Gonzalez V."/>
        </authorList>
    </citation>
    <scope>NUCLEOTIDE SEQUENCE [LARGE SCALE GENOMIC DNA]</scope>
    <source>
        <strain evidence="1 2">IE4872</strain>
        <plasmid evidence="2">prgalie4872d</plasmid>
    </source>
</reference>
<dbReference type="OrthoDB" id="8360769at2"/>
<name>A0A1L5NXC1_9HYPH</name>
<dbReference type="Proteomes" id="UP000184749">
    <property type="component" value="Plasmid pRgalIE4872d"/>
</dbReference>
<dbReference type="EMBL" id="CP017105">
    <property type="protein sequence ID" value="APO72563.1"/>
    <property type="molecule type" value="Genomic_DNA"/>
</dbReference>
<evidence type="ECO:0000313" key="2">
    <source>
        <dbReference type="Proteomes" id="UP000184749"/>
    </source>
</evidence>
<organism evidence="1 2">
    <name type="scientific">Rhizobium gallicum</name>
    <dbReference type="NCBI Taxonomy" id="56730"/>
    <lineage>
        <taxon>Bacteria</taxon>
        <taxon>Pseudomonadati</taxon>
        <taxon>Pseudomonadota</taxon>
        <taxon>Alphaproteobacteria</taxon>
        <taxon>Hyphomicrobiales</taxon>
        <taxon>Rhizobiaceae</taxon>
        <taxon>Rhizobium/Agrobacterium group</taxon>
        <taxon>Rhizobium</taxon>
    </lineage>
</organism>